<evidence type="ECO:0000313" key="2">
    <source>
        <dbReference type="EMBL" id="KAK8038242.1"/>
    </source>
</evidence>
<evidence type="ECO:0000313" key="3">
    <source>
        <dbReference type="Proteomes" id="UP001480595"/>
    </source>
</evidence>
<feature type="compositionally biased region" description="Basic and acidic residues" evidence="1">
    <location>
        <begin position="1"/>
        <end position="22"/>
    </location>
</feature>
<name>A0ABR1SVJ7_9PEZI</name>
<feature type="region of interest" description="Disordered" evidence="1">
    <location>
        <begin position="1"/>
        <end position="44"/>
    </location>
</feature>
<protein>
    <submittedName>
        <fullName evidence="2">Uncharacterized protein</fullName>
    </submittedName>
</protein>
<dbReference type="RefSeq" id="XP_066708094.1">
    <property type="nucleotide sequence ID" value="XM_066866418.1"/>
</dbReference>
<dbReference type="GeneID" id="92099481"/>
<evidence type="ECO:0000256" key="1">
    <source>
        <dbReference type="SAM" id="MobiDB-lite"/>
    </source>
</evidence>
<sequence>MRPEYKWHRDDRPHQRPRERSPRTSRTRATWNVPTRHGASSRTWGAPARLPGLAGFTNDQVFFLTFG</sequence>
<comment type="caution">
    <text evidence="2">The sequence shown here is derived from an EMBL/GenBank/DDBJ whole genome shotgun (WGS) entry which is preliminary data.</text>
</comment>
<organism evidence="2 3">
    <name type="scientific">Apiospora phragmitis</name>
    <dbReference type="NCBI Taxonomy" id="2905665"/>
    <lineage>
        <taxon>Eukaryota</taxon>
        <taxon>Fungi</taxon>
        <taxon>Dikarya</taxon>
        <taxon>Ascomycota</taxon>
        <taxon>Pezizomycotina</taxon>
        <taxon>Sordariomycetes</taxon>
        <taxon>Xylariomycetidae</taxon>
        <taxon>Amphisphaeriales</taxon>
        <taxon>Apiosporaceae</taxon>
        <taxon>Apiospora</taxon>
    </lineage>
</organism>
<dbReference type="EMBL" id="JAQQWL010000016">
    <property type="protein sequence ID" value="KAK8038242.1"/>
    <property type="molecule type" value="Genomic_DNA"/>
</dbReference>
<accession>A0ABR1SVJ7</accession>
<reference evidence="2 3" key="1">
    <citation type="submission" date="2023-01" db="EMBL/GenBank/DDBJ databases">
        <title>Analysis of 21 Apiospora genomes using comparative genomics revels a genus with tremendous synthesis potential of carbohydrate active enzymes and secondary metabolites.</title>
        <authorList>
            <person name="Sorensen T."/>
        </authorList>
    </citation>
    <scope>NUCLEOTIDE SEQUENCE [LARGE SCALE GENOMIC DNA]</scope>
    <source>
        <strain evidence="2 3">CBS 135458</strain>
    </source>
</reference>
<gene>
    <name evidence="2" type="ORF">PG994_015009</name>
</gene>
<proteinExistence type="predicted"/>
<keyword evidence="3" id="KW-1185">Reference proteome</keyword>
<dbReference type="Proteomes" id="UP001480595">
    <property type="component" value="Unassembled WGS sequence"/>
</dbReference>
<feature type="compositionally biased region" description="Polar residues" evidence="1">
    <location>
        <begin position="29"/>
        <end position="43"/>
    </location>
</feature>